<accession>A0A845HYF1</accession>
<dbReference type="InterPro" id="IPR050168">
    <property type="entry name" value="AAA_ATPase_domain"/>
</dbReference>
<feature type="domain" description="AAA+ ATPase" evidence="1">
    <location>
        <begin position="463"/>
        <end position="592"/>
    </location>
</feature>
<dbReference type="EMBL" id="WWCL01000002">
    <property type="protein sequence ID" value="MYN45912.1"/>
    <property type="molecule type" value="Genomic_DNA"/>
</dbReference>
<comment type="caution">
    <text evidence="2">The sequence shown here is derived from an EMBL/GenBank/DDBJ whole genome shotgun (WGS) entry which is preliminary data.</text>
</comment>
<evidence type="ECO:0000313" key="2">
    <source>
        <dbReference type="EMBL" id="MYN45912.1"/>
    </source>
</evidence>
<keyword evidence="3" id="KW-1185">Reference proteome</keyword>
<dbReference type="Gene3D" id="3.40.50.300">
    <property type="entry name" value="P-loop containing nucleotide triphosphate hydrolases"/>
    <property type="match status" value="2"/>
</dbReference>
<dbReference type="GO" id="GO:0016887">
    <property type="term" value="F:ATP hydrolysis activity"/>
    <property type="evidence" value="ECO:0007669"/>
    <property type="project" value="InterPro"/>
</dbReference>
<organism evidence="2 3">
    <name type="scientific">Duganella fentianensis</name>
    <dbReference type="NCBI Taxonomy" id="2692177"/>
    <lineage>
        <taxon>Bacteria</taxon>
        <taxon>Pseudomonadati</taxon>
        <taxon>Pseudomonadota</taxon>
        <taxon>Betaproteobacteria</taxon>
        <taxon>Burkholderiales</taxon>
        <taxon>Oxalobacteraceae</taxon>
        <taxon>Telluria group</taxon>
        <taxon>Duganella</taxon>
    </lineage>
</organism>
<dbReference type="InterPro" id="IPR003959">
    <property type="entry name" value="ATPase_AAA_core"/>
</dbReference>
<dbReference type="GO" id="GO:0005524">
    <property type="term" value="F:ATP binding"/>
    <property type="evidence" value="ECO:0007669"/>
    <property type="project" value="InterPro"/>
</dbReference>
<feature type="domain" description="AAA+ ATPase" evidence="1">
    <location>
        <begin position="222"/>
        <end position="355"/>
    </location>
</feature>
<dbReference type="AlphaFoldDB" id="A0A845HYF1"/>
<dbReference type="SUPFAM" id="SSF52540">
    <property type="entry name" value="P-loop containing nucleoside triphosphate hydrolases"/>
    <property type="match status" value="2"/>
</dbReference>
<evidence type="ECO:0000313" key="3">
    <source>
        <dbReference type="Proteomes" id="UP000444316"/>
    </source>
</evidence>
<dbReference type="CDD" id="cd19481">
    <property type="entry name" value="RecA-like_protease"/>
    <property type="match status" value="1"/>
</dbReference>
<sequence>MLMSLGGHRNFIRSRDFSDDELADILGLGKWLDTDEQEFDATEVKKILTDQLRLASKSPAPPLPPILKANIERLAIRVGMNQVECHILAFAAMLHHEDTLDKGADTLSVIATSDIASVLAKILDLPTSDVRTALANQGVLARSGLLSVDRSGAAPLRSKLDLLSNQFADAILGTETDPLNLLRDTVAPSPPARLTLDDFSHIHEALTLLRPYLTRVIQEGRTGVNIFIYGPPGTGKSELARTLAAELHCELLEIASEDDDGDAVTGERRLRAYRAAQCFFDQRHALLVFDEVEDIFSNGIIQFGNRSTAVRCKAWLNRTLENNRVPTIWISNSIQGIDPAFMRRFDLQIELPIPPRQQRERILHSVCSDLADTRTLAMMAGVENLAPAVVERAANVVRTIRTDIADGHLAEALMWLTNRSLEAQGHRGIDLSDAPSAPEQYDTGLLNTDVDLETIKASLMKHASARICLYGPPGTGKSGFGRWLALQLDKPLVLRSVSELSSKWVGDSEKAIAAAFRQAEREKAILMLDEVDSFLRNRAGAREVWEVTQVNEMLTRMESFEGIFIASTNLMDSLDPAALRRFDLKIELGYLRPEQATQLLLRTCHALNLGDPTQHDCLQLGSIGCLTPGDFASVTRRHRVSPFSSNSALISALRMECALKPNRPHSMGFLS</sequence>
<proteinExistence type="predicted"/>
<dbReference type="SMART" id="SM00382">
    <property type="entry name" value="AAA"/>
    <property type="match status" value="2"/>
</dbReference>
<protein>
    <submittedName>
        <fullName evidence="2">AAA family ATPase</fullName>
    </submittedName>
</protein>
<dbReference type="InterPro" id="IPR027417">
    <property type="entry name" value="P-loop_NTPase"/>
</dbReference>
<dbReference type="PANTHER" id="PTHR23077">
    <property type="entry name" value="AAA-FAMILY ATPASE"/>
    <property type="match status" value="1"/>
</dbReference>
<dbReference type="Pfam" id="PF00004">
    <property type="entry name" value="AAA"/>
    <property type="match status" value="2"/>
</dbReference>
<dbReference type="InterPro" id="IPR003593">
    <property type="entry name" value="AAA+_ATPase"/>
</dbReference>
<reference evidence="2" key="1">
    <citation type="submission" date="2019-12" db="EMBL/GenBank/DDBJ databases">
        <title>Novel species isolated from a subtropical stream in China.</title>
        <authorList>
            <person name="Lu H."/>
        </authorList>
    </citation>
    <scope>NUCLEOTIDE SEQUENCE [LARGE SCALE GENOMIC DNA]</scope>
    <source>
        <strain evidence="2">FT93W</strain>
    </source>
</reference>
<evidence type="ECO:0000259" key="1">
    <source>
        <dbReference type="SMART" id="SM00382"/>
    </source>
</evidence>
<name>A0A845HYF1_9BURK</name>
<gene>
    <name evidence="2" type="ORF">GTP23_12725</name>
</gene>
<dbReference type="Proteomes" id="UP000444316">
    <property type="component" value="Unassembled WGS sequence"/>
</dbReference>